<dbReference type="Proteomes" id="UP000767334">
    <property type="component" value="Unassembled WGS sequence"/>
</dbReference>
<proteinExistence type="predicted"/>
<evidence type="ECO:0000313" key="2">
    <source>
        <dbReference type="EMBL" id="MBM6819727.1"/>
    </source>
</evidence>
<protein>
    <submittedName>
        <fullName evidence="2">Uncharacterized protein</fullName>
    </submittedName>
</protein>
<dbReference type="RefSeq" id="WP_148322386.1">
    <property type="nucleotide sequence ID" value="NZ_JACJLL010000059.1"/>
</dbReference>
<organism evidence="2 3">
    <name type="scientific">Clostridium saudiense</name>
    <dbReference type="NCBI Taxonomy" id="1414720"/>
    <lineage>
        <taxon>Bacteria</taxon>
        <taxon>Bacillati</taxon>
        <taxon>Bacillota</taxon>
        <taxon>Clostridia</taxon>
        <taxon>Eubacteriales</taxon>
        <taxon>Clostridiaceae</taxon>
        <taxon>Clostridium</taxon>
    </lineage>
</organism>
<keyword evidence="1" id="KW-1133">Transmembrane helix</keyword>
<dbReference type="EMBL" id="JACJLL010000059">
    <property type="protein sequence ID" value="MBM6819727.1"/>
    <property type="molecule type" value="Genomic_DNA"/>
</dbReference>
<sequence length="253" mass="29251">MNKSVKEFLEWILKYLVIIVTTIALVLGGNLLFIETHKVISQKKSFILYTISSESMAAIMVLIASVICIIIFKLNRRFLTKKVSSKSKGKLIYDDMDSYSPLVRWTIKVDRDINKFAKSNLIKVLYIVFVVGIIVFSYTNYTAVTNNEIIHKTVFSDKVYYYDDVEKLELGFTKGKESNIYYNLVMSDGTKISLIGGSIEVVDENYENVIYEIDSKLKSLGKDKVVDKFYIEDFKNQGYSQDYVERVLRLFEE</sequence>
<reference evidence="2 3" key="1">
    <citation type="journal article" date="2021" name="Sci. Rep.">
        <title>The distribution of antibiotic resistance genes in chicken gut microbiota commensals.</title>
        <authorList>
            <person name="Juricova H."/>
            <person name="Matiasovicova J."/>
            <person name="Kubasova T."/>
            <person name="Cejkova D."/>
            <person name="Rychlik I."/>
        </authorList>
    </citation>
    <scope>NUCLEOTIDE SEQUENCE [LARGE SCALE GENOMIC DNA]</scope>
    <source>
        <strain evidence="2 3">An435</strain>
    </source>
</reference>
<feature type="transmembrane region" description="Helical" evidence="1">
    <location>
        <begin position="12"/>
        <end position="34"/>
    </location>
</feature>
<keyword evidence="1" id="KW-0812">Transmembrane</keyword>
<name>A0ABS2FI86_9CLOT</name>
<feature type="transmembrane region" description="Helical" evidence="1">
    <location>
        <begin position="46"/>
        <end position="72"/>
    </location>
</feature>
<gene>
    <name evidence="2" type="ORF">H6A19_10330</name>
</gene>
<evidence type="ECO:0000256" key="1">
    <source>
        <dbReference type="SAM" id="Phobius"/>
    </source>
</evidence>
<keyword evidence="3" id="KW-1185">Reference proteome</keyword>
<evidence type="ECO:0000313" key="3">
    <source>
        <dbReference type="Proteomes" id="UP000767334"/>
    </source>
</evidence>
<comment type="caution">
    <text evidence="2">The sequence shown here is derived from an EMBL/GenBank/DDBJ whole genome shotgun (WGS) entry which is preliminary data.</text>
</comment>
<keyword evidence="1" id="KW-0472">Membrane</keyword>
<accession>A0ABS2FI86</accession>
<feature type="transmembrane region" description="Helical" evidence="1">
    <location>
        <begin position="121"/>
        <end position="141"/>
    </location>
</feature>